<organism evidence="1">
    <name type="scientific">marine metagenome</name>
    <dbReference type="NCBI Taxonomy" id="408172"/>
    <lineage>
        <taxon>unclassified sequences</taxon>
        <taxon>metagenomes</taxon>
        <taxon>ecological metagenomes</taxon>
    </lineage>
</organism>
<gene>
    <name evidence="1" type="ORF">METZ01_LOCUS17190</name>
</gene>
<dbReference type="EMBL" id="UINC01000931">
    <property type="protein sequence ID" value="SUZ64336.1"/>
    <property type="molecule type" value="Genomic_DNA"/>
</dbReference>
<accession>A0A381PBJ3</accession>
<reference evidence="1" key="1">
    <citation type="submission" date="2018-05" db="EMBL/GenBank/DDBJ databases">
        <authorList>
            <person name="Lanie J.A."/>
            <person name="Ng W.-L."/>
            <person name="Kazmierczak K.M."/>
            <person name="Andrzejewski T.M."/>
            <person name="Davidsen T.M."/>
            <person name="Wayne K.J."/>
            <person name="Tettelin H."/>
            <person name="Glass J.I."/>
            <person name="Rusch D."/>
            <person name="Podicherti R."/>
            <person name="Tsui H.-C.T."/>
            <person name="Winkler M.E."/>
        </authorList>
    </citation>
    <scope>NUCLEOTIDE SEQUENCE</scope>
</reference>
<evidence type="ECO:0000313" key="1">
    <source>
        <dbReference type="EMBL" id="SUZ64336.1"/>
    </source>
</evidence>
<dbReference type="AlphaFoldDB" id="A0A381PBJ3"/>
<sequence>MEQATHPFVQFRASHDLKAACYFNQLQASRPIVILLYRRKSRFNIFLWLIFKKFKERLDRQRFWRREHQRFNNWF</sequence>
<proteinExistence type="predicted"/>
<name>A0A381PBJ3_9ZZZZ</name>
<protein>
    <submittedName>
        <fullName evidence="1">Uncharacterized protein</fullName>
    </submittedName>
</protein>